<keyword evidence="2" id="KW-0812">Transmembrane</keyword>
<feature type="compositionally biased region" description="Polar residues" evidence="1">
    <location>
        <begin position="155"/>
        <end position="165"/>
    </location>
</feature>
<reference evidence="3 4" key="1">
    <citation type="submission" date="2016-08" db="EMBL/GenBank/DDBJ databases">
        <title>Draft genome of Amylibacter sp. strain 4G11.</title>
        <authorList>
            <person name="Wong S.-K."/>
            <person name="Hamasaki K."/>
            <person name="Yoshizawa S."/>
        </authorList>
    </citation>
    <scope>NUCLEOTIDE SEQUENCE [LARGE SCALE GENOMIC DNA]</scope>
    <source>
        <strain evidence="3 4">4G11</strain>
    </source>
</reference>
<evidence type="ECO:0000256" key="2">
    <source>
        <dbReference type="SAM" id="Phobius"/>
    </source>
</evidence>
<gene>
    <name evidence="3" type="ORF">BFP76_01805</name>
</gene>
<dbReference type="EMBL" id="MDGM01000012">
    <property type="protein sequence ID" value="PIB24010.1"/>
    <property type="molecule type" value="Genomic_DNA"/>
</dbReference>
<evidence type="ECO:0000256" key="1">
    <source>
        <dbReference type="SAM" id="MobiDB-lite"/>
    </source>
</evidence>
<protein>
    <submittedName>
        <fullName evidence="3">Uncharacterized protein</fullName>
    </submittedName>
</protein>
<dbReference type="OrthoDB" id="7866534at2"/>
<keyword evidence="2" id="KW-0472">Membrane</keyword>
<organism evidence="3 4">
    <name type="scientific">Paramylibacter kogurei</name>
    <dbReference type="NCBI Taxonomy" id="1889778"/>
    <lineage>
        <taxon>Bacteria</taxon>
        <taxon>Pseudomonadati</taxon>
        <taxon>Pseudomonadota</taxon>
        <taxon>Alphaproteobacteria</taxon>
        <taxon>Rhodobacterales</taxon>
        <taxon>Paracoccaceae</taxon>
        <taxon>Paramylibacter</taxon>
    </lineage>
</organism>
<sequence>MDNNAKDFEKRLKKIEKGYKKSGRHKVGSNPKAKPYAGRGTYGAVDTGMNYYRKREGFKFWTFMRRVMFFGILAFFCALGLRVFMSIQMGADAYDARVAELREGTQGEQYAAMGMQRGTLMLTVESFVRDVMKKPAESAPATALPNGTAVPADAQTPNAEQAPSN</sequence>
<feature type="region of interest" description="Disordered" evidence="1">
    <location>
        <begin position="137"/>
        <end position="165"/>
    </location>
</feature>
<dbReference type="AlphaFoldDB" id="A0A2G5K549"/>
<comment type="caution">
    <text evidence="3">The sequence shown here is derived from an EMBL/GenBank/DDBJ whole genome shotgun (WGS) entry which is preliminary data.</text>
</comment>
<dbReference type="Proteomes" id="UP000231516">
    <property type="component" value="Unassembled WGS sequence"/>
</dbReference>
<accession>A0A2G5K549</accession>
<feature type="transmembrane region" description="Helical" evidence="2">
    <location>
        <begin position="63"/>
        <end position="85"/>
    </location>
</feature>
<keyword evidence="4" id="KW-1185">Reference proteome</keyword>
<dbReference type="RefSeq" id="WP_099592289.1">
    <property type="nucleotide sequence ID" value="NZ_MDGM01000012.1"/>
</dbReference>
<proteinExistence type="predicted"/>
<keyword evidence="2" id="KW-1133">Transmembrane helix</keyword>
<evidence type="ECO:0000313" key="3">
    <source>
        <dbReference type="EMBL" id="PIB24010.1"/>
    </source>
</evidence>
<name>A0A2G5K549_9RHOB</name>
<evidence type="ECO:0000313" key="4">
    <source>
        <dbReference type="Proteomes" id="UP000231516"/>
    </source>
</evidence>